<evidence type="ECO:0000259" key="1">
    <source>
        <dbReference type="SMART" id="SM00775"/>
    </source>
</evidence>
<dbReference type="GO" id="GO:0031210">
    <property type="term" value="F:phosphatidylcholine binding"/>
    <property type="evidence" value="ECO:0007669"/>
    <property type="project" value="TreeGrafter"/>
</dbReference>
<evidence type="ECO:0000313" key="2">
    <source>
        <dbReference type="EMBL" id="VEL26005.1"/>
    </source>
</evidence>
<organism evidence="2 3">
    <name type="scientific">Protopolystoma xenopodis</name>
    <dbReference type="NCBI Taxonomy" id="117903"/>
    <lineage>
        <taxon>Eukaryota</taxon>
        <taxon>Metazoa</taxon>
        <taxon>Spiralia</taxon>
        <taxon>Lophotrochozoa</taxon>
        <taxon>Platyhelminthes</taxon>
        <taxon>Monogenea</taxon>
        <taxon>Polyopisthocotylea</taxon>
        <taxon>Polystomatidea</taxon>
        <taxon>Polystomatidae</taxon>
        <taxon>Protopolystoma</taxon>
    </lineage>
</organism>
<comment type="caution">
    <text evidence="2">The sequence shown here is derived from an EMBL/GenBank/DDBJ whole genome shotgun (WGS) entry which is preliminary data.</text>
</comment>
<keyword evidence="3" id="KW-1185">Reference proteome</keyword>
<dbReference type="GO" id="GO:0005737">
    <property type="term" value="C:cytoplasm"/>
    <property type="evidence" value="ECO:0007669"/>
    <property type="project" value="TreeGrafter"/>
</dbReference>
<name>A0A3S5ACY0_9PLAT</name>
<dbReference type="InterPro" id="IPR036412">
    <property type="entry name" value="HAD-like_sf"/>
</dbReference>
<dbReference type="GO" id="GO:0035091">
    <property type="term" value="F:phosphatidylinositol binding"/>
    <property type="evidence" value="ECO:0007669"/>
    <property type="project" value="TreeGrafter"/>
</dbReference>
<protein>
    <recommendedName>
        <fullName evidence="1">LNS2/PITP domain-containing protein</fullName>
    </recommendedName>
</protein>
<dbReference type="GO" id="GO:0008526">
    <property type="term" value="F:phosphatidylinositol transfer activity"/>
    <property type="evidence" value="ECO:0007669"/>
    <property type="project" value="TreeGrafter"/>
</dbReference>
<dbReference type="SUPFAM" id="SSF56784">
    <property type="entry name" value="HAD-like"/>
    <property type="match status" value="1"/>
</dbReference>
<evidence type="ECO:0000313" key="3">
    <source>
        <dbReference type="Proteomes" id="UP000784294"/>
    </source>
</evidence>
<dbReference type="AlphaFoldDB" id="A0A3S5ACY0"/>
<gene>
    <name evidence="2" type="ORF">PXEA_LOCUS19445</name>
</gene>
<feature type="domain" description="LNS2/PITP" evidence="1">
    <location>
        <begin position="43"/>
        <end position="134"/>
    </location>
</feature>
<dbReference type="SMART" id="SM00775">
    <property type="entry name" value="LNS2"/>
    <property type="match status" value="1"/>
</dbReference>
<reference evidence="2" key="1">
    <citation type="submission" date="2018-11" db="EMBL/GenBank/DDBJ databases">
        <authorList>
            <consortium name="Pathogen Informatics"/>
        </authorList>
    </citation>
    <scope>NUCLEOTIDE SEQUENCE</scope>
</reference>
<dbReference type="InterPro" id="IPR031315">
    <property type="entry name" value="LNS2/PITP"/>
</dbReference>
<dbReference type="EMBL" id="CAAALY010077490">
    <property type="protein sequence ID" value="VEL26005.1"/>
    <property type="molecule type" value="Genomic_DNA"/>
</dbReference>
<dbReference type="PANTHER" id="PTHR10658">
    <property type="entry name" value="PHOSPHATIDYLINOSITOL TRANSFER PROTEIN"/>
    <property type="match status" value="1"/>
</dbReference>
<dbReference type="GO" id="GO:0008525">
    <property type="term" value="F:phosphatidylcholine transporter activity"/>
    <property type="evidence" value="ECO:0007669"/>
    <property type="project" value="TreeGrafter"/>
</dbReference>
<proteinExistence type="predicted"/>
<dbReference type="InterPro" id="IPR001666">
    <property type="entry name" value="PI_transfer"/>
</dbReference>
<dbReference type="Proteomes" id="UP000784294">
    <property type="component" value="Unassembled WGS sequence"/>
</dbReference>
<sequence>MLIFSRSGQVLLVTMSSSIFILQKFCRLARYPSNSLFLKNGRHVIQQPSHDPKVRPGGVDVARHWQGLGFLLIYLSARPDMQQRRVTAWLAQHNFPHGLTFFVDGFSADPLRQKAQILQRLTQEKIAGSSNIRS</sequence>
<dbReference type="Pfam" id="PF24694">
    <property type="entry name" value="LNS2_PITM1-3"/>
    <property type="match status" value="1"/>
</dbReference>
<dbReference type="OrthoDB" id="167576at2759"/>
<dbReference type="PANTHER" id="PTHR10658:SF81">
    <property type="entry name" value="PROTEIN RETINAL DEGENERATION B"/>
    <property type="match status" value="1"/>
</dbReference>
<accession>A0A3S5ACY0</accession>